<dbReference type="AlphaFoldDB" id="A0A9W8N8I7"/>
<dbReference type="PANTHER" id="PTHR12289">
    <property type="entry name" value="METAXIN RELATED"/>
    <property type="match status" value="1"/>
</dbReference>
<dbReference type="InterPro" id="IPR050931">
    <property type="entry name" value="Mito_Protein_Transport_Metaxin"/>
</dbReference>
<evidence type="ECO:0008006" key="3">
    <source>
        <dbReference type="Google" id="ProtNLM"/>
    </source>
</evidence>
<evidence type="ECO:0000313" key="2">
    <source>
        <dbReference type="Proteomes" id="UP001148614"/>
    </source>
</evidence>
<dbReference type="EMBL" id="JANPWZ010001866">
    <property type="protein sequence ID" value="KAJ3562699.1"/>
    <property type="molecule type" value="Genomic_DNA"/>
</dbReference>
<comment type="caution">
    <text evidence="1">The sequence shown here is derived from an EMBL/GenBank/DDBJ whole genome shotgun (WGS) entry which is preliminary data.</text>
</comment>
<gene>
    <name evidence="1" type="ORF">NPX13_g8469</name>
</gene>
<name>A0A9W8N8I7_9PEZI</name>
<organism evidence="1 2">
    <name type="scientific">Xylaria arbuscula</name>
    <dbReference type="NCBI Taxonomy" id="114810"/>
    <lineage>
        <taxon>Eukaryota</taxon>
        <taxon>Fungi</taxon>
        <taxon>Dikarya</taxon>
        <taxon>Ascomycota</taxon>
        <taxon>Pezizomycotina</taxon>
        <taxon>Sordariomycetes</taxon>
        <taxon>Xylariomycetidae</taxon>
        <taxon>Xylariales</taxon>
        <taxon>Xylariaceae</taxon>
        <taxon>Xylaria</taxon>
    </lineage>
</organism>
<dbReference type="GO" id="GO:0005737">
    <property type="term" value="C:cytoplasm"/>
    <property type="evidence" value="ECO:0007669"/>
    <property type="project" value="TreeGrafter"/>
</dbReference>
<accession>A0A9W8N8I7</accession>
<keyword evidence="2" id="KW-1185">Reference proteome</keyword>
<reference evidence="1" key="1">
    <citation type="submission" date="2022-07" db="EMBL/GenBank/DDBJ databases">
        <title>Genome Sequence of Xylaria arbuscula.</title>
        <authorList>
            <person name="Buettner E."/>
        </authorList>
    </citation>
    <scope>NUCLEOTIDE SEQUENCE</scope>
    <source>
        <strain evidence="1">VT107</strain>
    </source>
</reference>
<sequence>MRDHVLWSLPWPIRIVVGSIIYRSQVSTLQGQGTGRFTPQEIGHFRREIWSSFADLLLESKSKSKSQSQSQSAEPQQPFWVLAGPSPTEVDTTLFGFVVSTLICTAGPASQADLKSFPVLVEYAHRIQQRYFPDYEALPA</sequence>
<dbReference type="VEuPathDB" id="FungiDB:F4678DRAFT_459640"/>
<protein>
    <recommendedName>
        <fullName evidence="3">Metaxin glutathione S-transferase domain-containing protein</fullName>
    </recommendedName>
</protein>
<dbReference type="PANTHER" id="PTHR12289:SF41">
    <property type="entry name" value="FAILED AXON CONNECTIONS-RELATED"/>
    <property type="match status" value="1"/>
</dbReference>
<dbReference type="Proteomes" id="UP001148614">
    <property type="component" value="Unassembled WGS sequence"/>
</dbReference>
<evidence type="ECO:0000313" key="1">
    <source>
        <dbReference type="EMBL" id="KAJ3562699.1"/>
    </source>
</evidence>
<proteinExistence type="predicted"/>